<comment type="caution">
    <text evidence="2">The sequence shown here is derived from an EMBL/GenBank/DDBJ whole genome shotgun (WGS) entry which is preliminary data.</text>
</comment>
<organism evidence="2 3">
    <name type="scientific">Laceyella sediminis</name>
    <dbReference type="NCBI Taxonomy" id="573074"/>
    <lineage>
        <taxon>Bacteria</taxon>
        <taxon>Bacillati</taxon>
        <taxon>Bacillota</taxon>
        <taxon>Bacilli</taxon>
        <taxon>Bacillales</taxon>
        <taxon>Thermoactinomycetaceae</taxon>
        <taxon>Laceyella</taxon>
    </lineage>
</organism>
<keyword evidence="1" id="KW-0812">Transmembrane</keyword>
<sequence>MLEVGKEAVDVVFGWIITSLSLVAEAHLVIVGRRRNQKGEDVSGLASQPAFGFEGM</sequence>
<protein>
    <recommendedName>
        <fullName evidence="4">Cation efflux family protein</fullName>
    </recommendedName>
</protein>
<evidence type="ECO:0000313" key="3">
    <source>
        <dbReference type="Proteomes" id="UP000238836"/>
    </source>
</evidence>
<proteinExistence type="predicted"/>
<reference evidence="2 3" key="1">
    <citation type="submission" date="2018-03" db="EMBL/GenBank/DDBJ databases">
        <title>Genomic Encyclopedia of Archaeal and Bacterial Type Strains, Phase II (KMG-II): from individual species to whole genera.</title>
        <authorList>
            <person name="Goeker M."/>
        </authorList>
    </citation>
    <scope>NUCLEOTIDE SEQUENCE [LARGE SCALE GENOMIC DNA]</scope>
    <source>
        <strain evidence="2 3">RHA1</strain>
    </source>
</reference>
<keyword evidence="3" id="KW-1185">Reference proteome</keyword>
<feature type="transmembrane region" description="Helical" evidence="1">
    <location>
        <begin position="12"/>
        <end position="31"/>
    </location>
</feature>
<dbReference type="Proteomes" id="UP000238836">
    <property type="component" value="Unassembled WGS sequence"/>
</dbReference>
<evidence type="ECO:0000256" key="1">
    <source>
        <dbReference type="SAM" id="Phobius"/>
    </source>
</evidence>
<dbReference type="EMBL" id="PVTZ01000026">
    <property type="protein sequence ID" value="PRZ11709.1"/>
    <property type="molecule type" value="Genomic_DNA"/>
</dbReference>
<keyword evidence="1" id="KW-0472">Membrane</keyword>
<gene>
    <name evidence="2" type="ORF">CLV36_1262</name>
</gene>
<evidence type="ECO:0008006" key="4">
    <source>
        <dbReference type="Google" id="ProtNLM"/>
    </source>
</evidence>
<accession>A0ABX5EJR4</accession>
<keyword evidence="1" id="KW-1133">Transmembrane helix</keyword>
<evidence type="ECO:0000313" key="2">
    <source>
        <dbReference type="EMBL" id="PRZ11709.1"/>
    </source>
</evidence>
<name>A0ABX5EJR4_9BACL</name>